<proteinExistence type="predicted"/>
<keyword evidence="2" id="KW-1185">Reference proteome</keyword>
<evidence type="ECO:0000313" key="1">
    <source>
        <dbReference type="EMBL" id="GII22957.1"/>
    </source>
</evidence>
<comment type="caution">
    <text evidence="1">The sequence shown here is derived from an EMBL/GenBank/DDBJ whole genome shotgun (WGS) entry which is preliminary data.</text>
</comment>
<protein>
    <submittedName>
        <fullName evidence="1">Uncharacterized protein</fullName>
    </submittedName>
</protein>
<dbReference type="EMBL" id="BOON01000023">
    <property type="protein sequence ID" value="GII22957.1"/>
    <property type="molecule type" value="Genomic_DNA"/>
</dbReference>
<dbReference type="AlphaFoldDB" id="A0A8J3X061"/>
<sequence>MATRPWAHIACRLGGEDTYPCAEAGEATMSEAAMKDTVIETSAISGMPNFLRIGLLLMRGAGAVTL</sequence>
<gene>
    <name evidence="1" type="ORF">Pme01_25540</name>
</gene>
<organism evidence="1 2">
    <name type="scientific">Planosporangium mesophilum</name>
    <dbReference type="NCBI Taxonomy" id="689768"/>
    <lineage>
        <taxon>Bacteria</taxon>
        <taxon>Bacillati</taxon>
        <taxon>Actinomycetota</taxon>
        <taxon>Actinomycetes</taxon>
        <taxon>Micromonosporales</taxon>
        <taxon>Micromonosporaceae</taxon>
        <taxon>Planosporangium</taxon>
    </lineage>
</organism>
<name>A0A8J3X061_9ACTN</name>
<dbReference type="Proteomes" id="UP000599074">
    <property type="component" value="Unassembled WGS sequence"/>
</dbReference>
<evidence type="ECO:0000313" key="2">
    <source>
        <dbReference type="Proteomes" id="UP000599074"/>
    </source>
</evidence>
<accession>A0A8J3X061</accession>
<reference evidence="1" key="1">
    <citation type="submission" date="2021-01" db="EMBL/GenBank/DDBJ databases">
        <title>Whole genome shotgun sequence of Planosporangium mesophilum NBRC 109066.</title>
        <authorList>
            <person name="Komaki H."/>
            <person name="Tamura T."/>
        </authorList>
    </citation>
    <scope>NUCLEOTIDE SEQUENCE</scope>
    <source>
        <strain evidence="1">NBRC 109066</strain>
    </source>
</reference>